<feature type="domain" description="Aminotransferase class I/classII large" evidence="3">
    <location>
        <begin position="93"/>
        <end position="323"/>
    </location>
</feature>
<dbReference type="EMBL" id="JAZKLI010000002">
    <property type="protein sequence ID" value="MEE9686154.1"/>
    <property type="molecule type" value="Genomic_DNA"/>
</dbReference>
<dbReference type="RefSeq" id="WP_320741544.1">
    <property type="nucleotide sequence ID" value="NZ_JAZKLB010000002.1"/>
</dbReference>
<dbReference type="InterPro" id="IPR015422">
    <property type="entry name" value="PyrdxlP-dep_Trfase_small"/>
</dbReference>
<dbReference type="GO" id="GO:0008483">
    <property type="term" value="F:transaminase activity"/>
    <property type="evidence" value="ECO:0007669"/>
    <property type="project" value="UniProtKB-KW"/>
</dbReference>
<comment type="cofactor">
    <cofactor evidence="1">
        <name>pyridoxal 5'-phosphate</name>
        <dbReference type="ChEBI" id="CHEBI:597326"/>
    </cofactor>
</comment>
<evidence type="ECO:0000313" key="4">
    <source>
        <dbReference type="EMBL" id="MEE9686154.1"/>
    </source>
</evidence>
<dbReference type="Gene3D" id="3.40.640.10">
    <property type="entry name" value="Type I PLP-dependent aspartate aminotransferase-like (Major domain)"/>
    <property type="match status" value="1"/>
</dbReference>
<dbReference type="NCBIfam" id="NF005697">
    <property type="entry name" value="PRK07505.1"/>
    <property type="match status" value="1"/>
</dbReference>
<dbReference type="Pfam" id="PF00155">
    <property type="entry name" value="Aminotran_1_2"/>
    <property type="match status" value="1"/>
</dbReference>
<dbReference type="InterPro" id="IPR050087">
    <property type="entry name" value="AON_synthase_class-II"/>
</dbReference>
<keyword evidence="4" id="KW-0032">Aminotransferase</keyword>
<evidence type="ECO:0000256" key="2">
    <source>
        <dbReference type="ARBA" id="ARBA00022679"/>
    </source>
</evidence>
<sequence>MQFAAPRTRLRTEYNDMLDAKLSAIFSAHTVLFPTVGLCHLATLPLLGAGELPSYKVPNKPLWIMDKTAHASLQILRAIMEQFGPVLRLDFNDINELKNAFALSEKQNLTPITVSDGVGSMGGCAPVSDLLMLAEKYNGYIYIDDAHGTSILGPRGSGYVMNEMNGVFNKRVIMTSSLAKAFGSNGGVVCLFSRADEEKIKKYSTPYIFGGPISIPVLCASITSADIHLSDEIYTLQKKLKDKCALFDSLSPKNTININKESPIRGLHIGSEGDAIIINKAMFNQGYACTVAMYPTVPENNAIIRVALSTRHTDEQITNFIKTFKSCMIDLNLYFDK</sequence>
<keyword evidence="2" id="KW-0808">Transferase</keyword>
<comment type="caution">
    <text evidence="4">The sequence shown here is derived from an EMBL/GenBank/DDBJ whole genome shotgun (WGS) entry which is preliminary data.</text>
</comment>
<gene>
    <name evidence="4" type="ORF">V4839_22270</name>
</gene>
<name>A0ABU7UGW0_LELAM</name>
<evidence type="ECO:0000313" key="5">
    <source>
        <dbReference type="Proteomes" id="UP001335910"/>
    </source>
</evidence>
<dbReference type="InterPro" id="IPR004839">
    <property type="entry name" value="Aminotransferase_I/II_large"/>
</dbReference>
<organism evidence="4 5">
    <name type="scientific">Lelliottia amnigena</name>
    <name type="common">Enterobacter amnigenus</name>
    <dbReference type="NCBI Taxonomy" id="61646"/>
    <lineage>
        <taxon>Bacteria</taxon>
        <taxon>Pseudomonadati</taxon>
        <taxon>Pseudomonadota</taxon>
        <taxon>Gammaproteobacteria</taxon>
        <taxon>Enterobacterales</taxon>
        <taxon>Enterobacteriaceae</taxon>
        <taxon>Lelliottia</taxon>
    </lineage>
</organism>
<dbReference type="InterPro" id="IPR015424">
    <property type="entry name" value="PyrdxlP-dep_Trfase"/>
</dbReference>
<accession>A0ABU7UGW0</accession>
<protein>
    <submittedName>
        <fullName evidence="4">Aminotransferase class I/II-fold pyridoxal phosphate-dependent enzyme</fullName>
    </submittedName>
</protein>
<dbReference type="SUPFAM" id="SSF53383">
    <property type="entry name" value="PLP-dependent transferases"/>
    <property type="match status" value="1"/>
</dbReference>
<proteinExistence type="predicted"/>
<dbReference type="Proteomes" id="UP001335910">
    <property type="component" value="Unassembled WGS sequence"/>
</dbReference>
<evidence type="ECO:0000259" key="3">
    <source>
        <dbReference type="Pfam" id="PF00155"/>
    </source>
</evidence>
<dbReference type="Gene3D" id="3.90.1150.10">
    <property type="entry name" value="Aspartate Aminotransferase, domain 1"/>
    <property type="match status" value="1"/>
</dbReference>
<reference evidence="4 5" key="1">
    <citation type="submission" date="2023-10" db="EMBL/GenBank/DDBJ databases">
        <title>Wastewater isolates of ESBL- and carbapenemase-producing Gram-negative bacteria from New Zealand.</title>
        <authorList>
            <person name="Straub C."/>
            <person name="Weaver L."/>
            <person name="Cornelius A."/>
            <person name="Mcgill E."/>
            <person name="Dyet K."/>
            <person name="White L."/>
            <person name="Pattis I."/>
        </authorList>
    </citation>
    <scope>NUCLEOTIDE SEQUENCE [LARGE SCALE GENOMIC DNA]</scope>
    <source>
        <strain evidence="4 5">ESBL35</strain>
    </source>
</reference>
<dbReference type="PANTHER" id="PTHR13693">
    <property type="entry name" value="CLASS II AMINOTRANSFERASE/8-AMINO-7-OXONONANOATE SYNTHASE"/>
    <property type="match status" value="1"/>
</dbReference>
<evidence type="ECO:0000256" key="1">
    <source>
        <dbReference type="ARBA" id="ARBA00001933"/>
    </source>
</evidence>
<keyword evidence="5" id="KW-1185">Reference proteome</keyword>
<dbReference type="InterPro" id="IPR015421">
    <property type="entry name" value="PyrdxlP-dep_Trfase_major"/>
</dbReference>